<organism evidence="1 2">
    <name type="scientific">Spirosoma soli</name>
    <dbReference type="NCBI Taxonomy" id="1770529"/>
    <lineage>
        <taxon>Bacteria</taxon>
        <taxon>Pseudomonadati</taxon>
        <taxon>Bacteroidota</taxon>
        <taxon>Cytophagia</taxon>
        <taxon>Cytophagales</taxon>
        <taxon>Cytophagaceae</taxon>
        <taxon>Spirosoma</taxon>
    </lineage>
</organism>
<evidence type="ECO:0000313" key="1">
    <source>
        <dbReference type="EMBL" id="MFD2571959.1"/>
    </source>
</evidence>
<reference evidence="2" key="1">
    <citation type="journal article" date="2019" name="Int. J. Syst. Evol. Microbiol.">
        <title>The Global Catalogue of Microorganisms (GCM) 10K type strain sequencing project: providing services to taxonomists for standard genome sequencing and annotation.</title>
        <authorList>
            <consortium name="The Broad Institute Genomics Platform"/>
            <consortium name="The Broad Institute Genome Sequencing Center for Infectious Disease"/>
            <person name="Wu L."/>
            <person name="Ma J."/>
        </authorList>
    </citation>
    <scope>NUCLEOTIDE SEQUENCE [LARGE SCALE GENOMIC DNA]</scope>
    <source>
        <strain evidence="2">KCTC 42805</strain>
    </source>
</reference>
<name>A0ABW5M5J2_9BACT</name>
<proteinExistence type="predicted"/>
<sequence length="112" mass="12827">MKQLLIMLLSTSYLVAGSYSKAEASIRPGKDLQKQLAVYITFPELLQKTAHNSSVTIQFRIATDNRVEHLQVFSQDQQLNQDLIHQLMGKKLKVSKSEQGMLHTVRLRFVQE</sequence>
<accession>A0ABW5M5J2</accession>
<keyword evidence="2" id="KW-1185">Reference proteome</keyword>
<comment type="caution">
    <text evidence="1">The sequence shown here is derived from an EMBL/GenBank/DDBJ whole genome shotgun (WGS) entry which is preliminary data.</text>
</comment>
<dbReference type="RefSeq" id="WP_381523927.1">
    <property type="nucleotide sequence ID" value="NZ_JBHULN010000008.1"/>
</dbReference>
<dbReference type="Proteomes" id="UP001597469">
    <property type="component" value="Unassembled WGS sequence"/>
</dbReference>
<protein>
    <recommendedName>
        <fullName evidence="3">TonB C-terminal domain-containing protein</fullName>
    </recommendedName>
</protein>
<gene>
    <name evidence="1" type="ORF">ACFSUS_15050</name>
</gene>
<evidence type="ECO:0008006" key="3">
    <source>
        <dbReference type="Google" id="ProtNLM"/>
    </source>
</evidence>
<dbReference type="EMBL" id="JBHULN010000008">
    <property type="protein sequence ID" value="MFD2571959.1"/>
    <property type="molecule type" value="Genomic_DNA"/>
</dbReference>
<evidence type="ECO:0000313" key="2">
    <source>
        <dbReference type="Proteomes" id="UP001597469"/>
    </source>
</evidence>